<name>A0A218YWJ6_9HELO</name>
<evidence type="ECO:0000256" key="10">
    <source>
        <dbReference type="ARBA" id="ARBA00023002"/>
    </source>
</evidence>
<evidence type="ECO:0000259" key="14">
    <source>
        <dbReference type="Pfam" id="PF00394"/>
    </source>
</evidence>
<evidence type="ECO:0000256" key="7">
    <source>
        <dbReference type="ARBA" id="ARBA00022525"/>
    </source>
</evidence>
<evidence type="ECO:0000256" key="5">
    <source>
        <dbReference type="ARBA" id="ARBA00010609"/>
    </source>
</evidence>
<dbReference type="Pfam" id="PF07732">
    <property type="entry name" value="Cu-oxidase_3"/>
    <property type="match status" value="1"/>
</dbReference>
<comment type="function">
    <text evidence="3">Lignin degradation and detoxification of lignin-derived products.</text>
</comment>
<keyword evidence="11" id="KW-0186">Copper</keyword>
<dbReference type="GO" id="GO:0005576">
    <property type="term" value="C:extracellular region"/>
    <property type="evidence" value="ECO:0007669"/>
    <property type="project" value="UniProtKB-SubCell"/>
</dbReference>
<organism evidence="17 18">
    <name type="scientific">Diplocarpon coronariae</name>
    <dbReference type="NCBI Taxonomy" id="2795749"/>
    <lineage>
        <taxon>Eukaryota</taxon>
        <taxon>Fungi</taxon>
        <taxon>Dikarya</taxon>
        <taxon>Ascomycota</taxon>
        <taxon>Pezizomycotina</taxon>
        <taxon>Leotiomycetes</taxon>
        <taxon>Helotiales</taxon>
        <taxon>Drepanopezizaceae</taxon>
        <taxon>Diplocarpon</taxon>
    </lineage>
</organism>
<dbReference type="CDD" id="cd13901">
    <property type="entry name" value="CuRO_3_MaLCC_like"/>
    <property type="match status" value="1"/>
</dbReference>
<evidence type="ECO:0000256" key="11">
    <source>
        <dbReference type="ARBA" id="ARBA00023008"/>
    </source>
</evidence>
<dbReference type="EMBL" id="MZNU01000373">
    <property type="protein sequence ID" value="OWO98956.1"/>
    <property type="molecule type" value="Genomic_DNA"/>
</dbReference>
<dbReference type="PANTHER" id="PTHR11709">
    <property type="entry name" value="MULTI-COPPER OXIDASE"/>
    <property type="match status" value="1"/>
</dbReference>
<comment type="caution">
    <text evidence="17">The sequence shown here is derived from an EMBL/GenBank/DDBJ whole genome shotgun (WGS) entry which is preliminary data.</text>
</comment>
<evidence type="ECO:0000256" key="6">
    <source>
        <dbReference type="ARBA" id="ARBA00012297"/>
    </source>
</evidence>
<evidence type="ECO:0000313" key="17">
    <source>
        <dbReference type="EMBL" id="OWO98956.1"/>
    </source>
</evidence>
<dbReference type="PROSITE" id="PS00079">
    <property type="entry name" value="MULTICOPPER_OXIDASE1"/>
    <property type="match status" value="1"/>
</dbReference>
<dbReference type="GO" id="GO:0052716">
    <property type="term" value="F:hydroquinone:oxygen oxidoreductase activity"/>
    <property type="evidence" value="ECO:0007669"/>
    <property type="project" value="UniProtKB-EC"/>
</dbReference>
<evidence type="ECO:0000259" key="16">
    <source>
        <dbReference type="Pfam" id="PF07732"/>
    </source>
</evidence>
<evidence type="ECO:0000256" key="1">
    <source>
        <dbReference type="ARBA" id="ARBA00000349"/>
    </source>
</evidence>
<evidence type="ECO:0000256" key="9">
    <source>
        <dbReference type="ARBA" id="ARBA00022737"/>
    </source>
</evidence>
<sequence>MSFFGNIIKGILGIVGALSQQQTNGLSKWGLLQGLAFPQNFLTNNPLPAGYPWGFLTAAGNSPYTDAPNTGVIRSYDFTVTRGQISPDGYQKNVLLVNGQFPGPQIEANWGDTIQVTIHNKITGPEEGTAFHWHGMLQKETPWYDGVPGVQQCPVAPGNTFTYQFKASLYGSSWYHSHYSAQYAGGLLGPMIIYGPKNANYDIDLGPVMLQDWYHGEYLDIVEEVMRPRGNPRPAADNNLINGKMNFDCTTKAKGDNAPCVNNAGLSKFKFTTGKTHRLRLINTGSDGLQRFSIDGHSMTVIANDFVPIKPYTTNVVTLGIGQRTDVLVTANVGKSNSAFWMRSNISTVCSSATQPNALAAIYYDGADTSKAPTSSAWNIPDPGTCTNDDISLTVPTFPIAVATPSTTQTYDISSFINSTENFLWTLDGTSYRANYNQPVLLQADQGNLTFPAEWNVKNFGTNSTIRIIVTNSSPASHPMHLHGHNMQILATGTGTWDGSIANANNPQRRDVQLVPAGGYFVFQYQADNPGVWPFHCHIAWHVSGGLYAHLMERPAEIAAKTQLPMVMQQTCTDWQAWTNRDVVEQIDSGV</sequence>
<evidence type="ECO:0000256" key="4">
    <source>
        <dbReference type="ARBA" id="ARBA00004613"/>
    </source>
</evidence>
<dbReference type="InterPro" id="IPR033138">
    <property type="entry name" value="Cu_oxidase_CS"/>
</dbReference>
<dbReference type="PROSITE" id="PS00080">
    <property type="entry name" value="MULTICOPPER_OXIDASE2"/>
    <property type="match status" value="1"/>
</dbReference>
<accession>A0A218YWJ6</accession>
<evidence type="ECO:0000256" key="12">
    <source>
        <dbReference type="ARBA" id="ARBA00023180"/>
    </source>
</evidence>
<evidence type="ECO:0000313" key="18">
    <source>
        <dbReference type="Proteomes" id="UP000242519"/>
    </source>
</evidence>
<dbReference type="InterPro" id="IPR002355">
    <property type="entry name" value="Cu_oxidase_Cu_BS"/>
</dbReference>
<evidence type="ECO:0000256" key="13">
    <source>
        <dbReference type="ARBA" id="ARBA00023185"/>
    </source>
</evidence>
<keyword evidence="8" id="KW-0479">Metal-binding</keyword>
<evidence type="ECO:0000259" key="15">
    <source>
        <dbReference type="Pfam" id="PF07731"/>
    </source>
</evidence>
<keyword evidence="10" id="KW-0560">Oxidoreductase</keyword>
<protein>
    <recommendedName>
        <fullName evidence="6">laccase</fullName>
        <ecNumber evidence="6">1.10.3.2</ecNumber>
    </recommendedName>
</protein>
<dbReference type="SUPFAM" id="SSF49503">
    <property type="entry name" value="Cupredoxins"/>
    <property type="match status" value="3"/>
</dbReference>
<dbReference type="OrthoDB" id="2121828at2759"/>
<evidence type="ECO:0000256" key="8">
    <source>
        <dbReference type="ARBA" id="ARBA00022723"/>
    </source>
</evidence>
<dbReference type="Pfam" id="PF07731">
    <property type="entry name" value="Cu-oxidase_2"/>
    <property type="match status" value="1"/>
</dbReference>
<dbReference type="PANTHER" id="PTHR11709:SF145">
    <property type="entry name" value="LCC1"/>
    <property type="match status" value="1"/>
</dbReference>
<comment type="subcellular location">
    <subcellularLocation>
        <location evidence="4">Secreted</location>
    </subcellularLocation>
</comment>
<dbReference type="EC" id="1.10.3.2" evidence="6"/>
<keyword evidence="13" id="KW-0439">Lignin degradation</keyword>
<dbReference type="AlphaFoldDB" id="A0A218YWJ6"/>
<reference evidence="17 18" key="1">
    <citation type="submission" date="2017-04" db="EMBL/GenBank/DDBJ databases">
        <title>Draft genome sequence of Marssonina coronaria NL1: causal agent of apple blotch.</title>
        <authorList>
            <person name="Cheng Q."/>
        </authorList>
    </citation>
    <scope>NUCLEOTIDE SEQUENCE [LARGE SCALE GENOMIC DNA]</scope>
    <source>
        <strain evidence="17 18">NL1</strain>
    </source>
</reference>
<feature type="domain" description="Plastocyanin-like" evidence="14">
    <location>
        <begin position="207"/>
        <end position="367"/>
    </location>
</feature>
<proteinExistence type="inferred from homology"/>
<dbReference type="InterPro" id="IPR045087">
    <property type="entry name" value="Cu-oxidase_fam"/>
</dbReference>
<dbReference type="Proteomes" id="UP000242519">
    <property type="component" value="Unassembled WGS sequence"/>
</dbReference>
<dbReference type="Pfam" id="PF00394">
    <property type="entry name" value="Cu-oxidase"/>
    <property type="match status" value="1"/>
</dbReference>
<keyword evidence="12" id="KW-0325">Glycoprotein</keyword>
<dbReference type="InParanoid" id="A0A218YWJ6"/>
<dbReference type="CDD" id="cd13854">
    <property type="entry name" value="CuRO_1_MaLCC_like"/>
    <property type="match status" value="1"/>
</dbReference>
<evidence type="ECO:0000256" key="3">
    <source>
        <dbReference type="ARBA" id="ARBA00002075"/>
    </source>
</evidence>
<dbReference type="InterPro" id="IPR008972">
    <property type="entry name" value="Cupredoxin"/>
</dbReference>
<dbReference type="GO" id="GO:0005507">
    <property type="term" value="F:copper ion binding"/>
    <property type="evidence" value="ECO:0007669"/>
    <property type="project" value="InterPro"/>
</dbReference>
<feature type="domain" description="Plastocyanin-like" evidence="15">
    <location>
        <begin position="439"/>
        <end position="556"/>
    </location>
</feature>
<dbReference type="InterPro" id="IPR001117">
    <property type="entry name" value="Cu-oxidase_2nd"/>
</dbReference>
<dbReference type="FunFam" id="2.60.40.420:FF:000038">
    <property type="entry name" value="Extracellular dihydrogeodin oxidase/laccase"/>
    <property type="match status" value="1"/>
</dbReference>
<dbReference type="CDD" id="cd13880">
    <property type="entry name" value="CuRO_2_MaLCC_like"/>
    <property type="match status" value="1"/>
</dbReference>
<keyword evidence="18" id="KW-1185">Reference proteome</keyword>
<feature type="domain" description="Plastocyanin-like" evidence="16">
    <location>
        <begin position="80"/>
        <end position="197"/>
    </location>
</feature>
<keyword evidence="9" id="KW-0677">Repeat</keyword>
<dbReference type="STRING" id="503106.A0A218YWJ6"/>
<keyword evidence="7" id="KW-0964">Secreted</keyword>
<evidence type="ECO:0000256" key="2">
    <source>
        <dbReference type="ARBA" id="ARBA00001935"/>
    </source>
</evidence>
<dbReference type="InterPro" id="IPR011707">
    <property type="entry name" value="Cu-oxidase-like_N"/>
</dbReference>
<comment type="similarity">
    <text evidence="5">Belongs to the multicopper oxidase family.</text>
</comment>
<comment type="cofactor">
    <cofactor evidence="2">
        <name>Cu cation</name>
        <dbReference type="ChEBI" id="CHEBI:23378"/>
    </cofactor>
</comment>
<dbReference type="InterPro" id="IPR011706">
    <property type="entry name" value="Cu-oxidase_C"/>
</dbReference>
<dbReference type="GO" id="GO:0046274">
    <property type="term" value="P:lignin catabolic process"/>
    <property type="evidence" value="ECO:0007669"/>
    <property type="project" value="UniProtKB-KW"/>
</dbReference>
<gene>
    <name evidence="17" type="ORF">B2J93_6106</name>
</gene>
<dbReference type="Gene3D" id="2.60.40.420">
    <property type="entry name" value="Cupredoxins - blue copper proteins"/>
    <property type="match status" value="3"/>
</dbReference>
<comment type="catalytic activity">
    <reaction evidence="1">
        <text>4 hydroquinone + O2 = 4 benzosemiquinone + 2 H2O</text>
        <dbReference type="Rhea" id="RHEA:11276"/>
        <dbReference type="ChEBI" id="CHEBI:15377"/>
        <dbReference type="ChEBI" id="CHEBI:15379"/>
        <dbReference type="ChEBI" id="CHEBI:17594"/>
        <dbReference type="ChEBI" id="CHEBI:17977"/>
        <dbReference type="EC" id="1.10.3.2"/>
    </reaction>
</comment>
<dbReference type="FunFam" id="2.60.40.420:FF:000021">
    <property type="entry name" value="Extracellular dihydrogeodin oxidase/laccase"/>
    <property type="match status" value="1"/>
</dbReference>